<evidence type="ECO:0000256" key="4">
    <source>
        <dbReference type="ARBA" id="ARBA00023136"/>
    </source>
</evidence>
<dbReference type="Pfam" id="PF07715">
    <property type="entry name" value="Plug"/>
    <property type="match status" value="1"/>
</dbReference>
<dbReference type="InterPro" id="IPR036942">
    <property type="entry name" value="Beta-barrel_TonB_sf"/>
</dbReference>
<sequence length="1067" mass="117478">MRSTNRYLRALCLLFLFCFISLGAFAQTISVRGTVKDEAGRGLAGAVVSVMGTNNAALTNEAGEFTLSNVSPSAKLSVFLISYQGQEIDVNGQTVLNIVLQEDATTIEAVSVSVGYGTMRRSDLTGAVASVSSDAINKSVVTSIDQVLSGRAAGVQVQQNSGMPGASSSIRIRGVNSLNASTEPIYVIDGVVIPGGTSANTNPLASINPADIASMDILKDASATAIYGSQGSNGVIIINTKRGQKGRATINYNGYVGWQELPVHLDVLNLREYATIRNIKADEGLLNYSNDFVRPDLLGEGTDWQKELFNVAMMHNHNLSVSGGTENVTYNLTAGYSNQDGIAEGSGFRRLNISGSFDARLNDWLRAGINFGFSDTKQKMTVSDQSLVLMAIRSNPYVPVRNVDGSFGMPENNWMPANPIALSLLVDNHNHNLGARANTFVELTPTFVKGLSYKTEYSFDLNFYNNYRFVPTYYLASWNFRDVNEKTESKQMNIYYSWRNIVTYDRQFGKHKITAMLGQEMSKSSWEYLMGSRTGLPTNGATDLGLGDATKATNDGYTGASALLSYFGRVFYSFDDKYLVTATLRRDGSSKFAPAKQWGWFPSFAVAWRMSEENFLKDNRVISNLKLRAGWGLVGNQNIPDNHAWLPVYDTRPGVWGTGLIARNTPNGNIVWESTASANVGLDIGFLNDRIDLVVDFYYKKTNNLLMTAALPDYVGTGSSVGASTPPWVNLGSLRNSGFEITLTTHNIQKKDFRWSTNVVFSLNRNKVLSMNTSSGEDTRFASDNVWGGGQTIVSRSVVGQPIGQFYGFQVIGRFENGSDLWMVNDDGKVVRTPVFTVSGGELLPIDRGAGVWVGDYMYRDVDGDGKITEKDRVFIGNPEPKFTFGINNDFTYKNWDLGIQLVGVVGNDVVNYSRRYMDNPYYNNSNLFTAAQDYAILGPVDPNGSVDDYRNVKVVGGDKHSPRMSLSSATSDHNFAFSDRFVESGSYLRIQNVSIGYTFPQRWVRHAGVTNLKLYANFQNLYTFTRYKGFDPEIGTQGTDNYRTTGVDIGRYPSPRIYTVGINLSF</sequence>
<dbReference type="InterPro" id="IPR037066">
    <property type="entry name" value="Plug_dom_sf"/>
</dbReference>
<keyword evidence="5" id="KW-0998">Cell outer membrane</keyword>
<dbReference type="GO" id="GO:0009279">
    <property type="term" value="C:cell outer membrane"/>
    <property type="evidence" value="ECO:0007669"/>
    <property type="project" value="UniProtKB-SubCell"/>
</dbReference>
<dbReference type="InterPro" id="IPR039426">
    <property type="entry name" value="TonB-dep_rcpt-like"/>
</dbReference>
<dbReference type="SUPFAM" id="SSF49464">
    <property type="entry name" value="Carboxypeptidase regulatory domain-like"/>
    <property type="match status" value="1"/>
</dbReference>
<keyword evidence="2" id="KW-0813">Transport</keyword>
<evidence type="ECO:0000256" key="5">
    <source>
        <dbReference type="ARBA" id="ARBA00023237"/>
    </source>
</evidence>
<dbReference type="AlphaFoldDB" id="S0DEJ1"/>
<accession>S0DEJ1</accession>
<dbReference type="Pfam" id="PF13715">
    <property type="entry name" value="CarbopepD_reg_2"/>
    <property type="match status" value="1"/>
</dbReference>
<dbReference type="NCBIfam" id="TIGR04057">
    <property type="entry name" value="SusC_RagA_signa"/>
    <property type="match status" value="1"/>
</dbReference>
<keyword evidence="4" id="KW-0472">Membrane</keyword>
<keyword evidence="8" id="KW-0675">Receptor</keyword>
<comment type="subcellular location">
    <subcellularLocation>
        <location evidence="1">Cell outer membrane</location>
        <topology evidence="1">Multi-pass membrane protein</topology>
    </subcellularLocation>
</comment>
<feature type="domain" description="TonB-dependent receptor plug" evidence="6">
    <location>
        <begin position="122"/>
        <end position="235"/>
    </location>
</feature>
<keyword evidence="3" id="KW-0812">Transmembrane</keyword>
<evidence type="ECO:0000259" key="6">
    <source>
        <dbReference type="Pfam" id="PF07715"/>
    </source>
</evidence>
<dbReference type="InterPro" id="IPR023996">
    <property type="entry name" value="TonB-dep_OMP_SusC/RagA"/>
</dbReference>
<dbReference type="Gene3D" id="2.170.130.10">
    <property type="entry name" value="TonB-dependent receptor, plug domain"/>
    <property type="match status" value="1"/>
</dbReference>
<dbReference type="Gene3D" id="2.60.40.1120">
    <property type="entry name" value="Carboxypeptidase-like, regulatory domain"/>
    <property type="match status" value="1"/>
</dbReference>
<evidence type="ECO:0000256" key="1">
    <source>
        <dbReference type="ARBA" id="ARBA00004571"/>
    </source>
</evidence>
<dbReference type="SUPFAM" id="SSF56935">
    <property type="entry name" value="Porins"/>
    <property type="match status" value="1"/>
</dbReference>
<dbReference type="InterPro" id="IPR023997">
    <property type="entry name" value="TonB-dep_OMP_SusC/RagA_CS"/>
</dbReference>
<name>S0DEJ1_9ZZZZ</name>
<dbReference type="Gene3D" id="2.40.170.20">
    <property type="entry name" value="TonB-dependent receptor, beta-barrel domain"/>
    <property type="match status" value="1"/>
</dbReference>
<dbReference type="InterPro" id="IPR008969">
    <property type="entry name" value="CarboxyPept-like_regulatory"/>
</dbReference>
<evidence type="ECO:0000256" key="2">
    <source>
        <dbReference type="ARBA" id="ARBA00022448"/>
    </source>
</evidence>
<protein>
    <submittedName>
        <fullName evidence="8">Putative TonB-dependent receptor family protein</fullName>
    </submittedName>
</protein>
<evidence type="ECO:0000313" key="7">
    <source>
        <dbReference type="EMBL" id="CCO21033.1"/>
    </source>
</evidence>
<dbReference type="InterPro" id="IPR012910">
    <property type="entry name" value="Plug_dom"/>
</dbReference>
<reference evidence="8" key="2">
    <citation type="journal article" date="2013" name="Biotechnol. Biofuels">
        <title>Mining for hemicellulases in the fungus-growing termite Pseudacanthotermes militaris using functional metagenomics.</title>
        <authorList>
            <person name="Bastien G."/>
            <person name="Arnal G."/>
            <person name="Bozonnet S."/>
            <person name="Laguerre S."/>
            <person name="Ferreira F."/>
            <person name="Faure R."/>
            <person name="Henrissat B."/>
            <person name="Lefevre F."/>
            <person name="Robe P."/>
            <person name="Bouchez O."/>
            <person name="Noirot C."/>
            <person name="Dumon C."/>
            <person name="O'Donohue M."/>
        </authorList>
    </citation>
    <scope>NUCLEOTIDE SEQUENCE</scope>
</reference>
<proteinExistence type="predicted"/>
<reference evidence="8" key="1">
    <citation type="submission" date="2012-10" db="EMBL/GenBank/DDBJ databases">
        <authorList>
            <person name="Sandrine L."/>
        </authorList>
    </citation>
    <scope>NUCLEOTIDE SEQUENCE</scope>
</reference>
<dbReference type="NCBIfam" id="TIGR04056">
    <property type="entry name" value="OMP_RagA_SusC"/>
    <property type="match status" value="1"/>
</dbReference>
<dbReference type="EMBL" id="HF548291">
    <property type="protein sequence ID" value="CCO21324.1"/>
    <property type="molecule type" value="Genomic_DNA"/>
</dbReference>
<evidence type="ECO:0000313" key="8">
    <source>
        <dbReference type="EMBL" id="CCO21324.1"/>
    </source>
</evidence>
<dbReference type="EMBL" id="HF548280">
    <property type="protein sequence ID" value="CCO21033.1"/>
    <property type="molecule type" value="Genomic_DNA"/>
</dbReference>
<organism evidence="8">
    <name type="scientific">termite gut metagenome</name>
    <dbReference type="NCBI Taxonomy" id="433724"/>
    <lineage>
        <taxon>unclassified sequences</taxon>
        <taxon>metagenomes</taxon>
        <taxon>organismal metagenomes</taxon>
    </lineage>
</organism>
<gene>
    <name evidence="7" type="ORF">BN138_221</name>
    <name evidence="8" type="ORF">BN138_512</name>
</gene>
<dbReference type="PROSITE" id="PS52016">
    <property type="entry name" value="TONB_DEPENDENT_REC_3"/>
    <property type="match status" value="1"/>
</dbReference>
<evidence type="ECO:0000256" key="3">
    <source>
        <dbReference type="ARBA" id="ARBA00022692"/>
    </source>
</evidence>